<evidence type="ECO:0000313" key="13">
    <source>
        <dbReference type="EMBL" id="RXH98029.1"/>
    </source>
</evidence>
<evidence type="ECO:0000256" key="9">
    <source>
        <dbReference type="ARBA" id="ARBA00023033"/>
    </source>
</evidence>
<dbReference type="InterPro" id="IPR017972">
    <property type="entry name" value="Cyt_P450_CS"/>
</dbReference>
<evidence type="ECO:0000256" key="4">
    <source>
        <dbReference type="ARBA" id="ARBA00022692"/>
    </source>
</evidence>
<sequence length="1052" mass="118751">MDSIISPFQIIHTILASLILYGVLRIIAIANTKKNTINKNTTLPKVPQPSGAWPFIGHLPLLRGENPVALILGAMADQHGPIYSLKLGQHELLLLSAWEQVQELFTKNDRVFATRPSTAGGKYLGYDNAIFSLAPYGSYWRDVRKLATLELLSSQRVKTLSHIRASEVGSFIKTLHLLCTKDNMGPSSTSSSPVHMTELLEHLTFNLNVKLIAGKRFTAGQYNEKNSDVWRFERALKKALHLFGVFVWSDAMPCFGWLDSLFGHVSSMKKCFKELDYVLGKWLEEHQQRRLESKTNRVESDLMDVLISNFKEDEISGHCRDNVIKATALVLMLTGTESTSVTLTWAISLLLNYQKALKSAQEELDIHVGRDRWVQESDLTNLKYLQAILKETLRLYPPGPVTGLREAMEDCHLGGYFVPKGTRLIVNIWKLQRDPRMWANPCEFQPERFMTTHADVDFKGQCNFKYVPFSAGRRSCPGMTLGLHVVQLVLARLIQGFNMSRVGDGPVDMKEGLGLALPKANPLEQPYIMDFPSHLLAIAGILLFVLYLWRVKIQSHKTKGMLAPQPSGALPIIGHLHKLGGKNPLCRTLASMADKCGPIFTIRLGKHPVLVISNYDAVKECFTKNDIIFATRPKSAHGRYLGYNYAAFGFSPYGTYWREMRKMVIVELLSSRRLQALKHVHISEVDSFIKGLYKICKIKGQNGRTKVMISEWLEHLTLNVITEMIAGKRYFDWGKVGNDSDNEGEDKRIREMVEEFMLVFGKPVFSDVIGLPDWIDLMGQVKNLKRIAKELDSLLASWIEEHNNARKEIDSKDKLDFIDVMLSVIEDNSMLGHARETVIKATAMALIVAGSDTTATSLKWILSLLLNNKHALKHAHEEINLKVGTERWVEDTDIENLTYLQAIVKETLRLYPPGPLSIPHEAMEDCQVCGFHIPRGTRLFVNLWKLHRDPTVWSDPEVFSPDRFLTTQASIDASGQHFEFIPFGSGRRSCPGLTFAMQIIHLTLGRLIQGFELATPLDMPVDMTEGLGITLPKATSLEVVLTPRLPIEFYER</sequence>
<keyword evidence="14" id="KW-1185">Reference proteome</keyword>
<evidence type="ECO:0000256" key="5">
    <source>
        <dbReference type="ARBA" id="ARBA00022723"/>
    </source>
</evidence>
<dbReference type="GO" id="GO:0016705">
    <property type="term" value="F:oxidoreductase activity, acting on paired donors, with incorporation or reduction of molecular oxygen"/>
    <property type="evidence" value="ECO:0007669"/>
    <property type="project" value="InterPro"/>
</dbReference>
<reference evidence="13 14" key="1">
    <citation type="submission" date="2018-10" db="EMBL/GenBank/DDBJ databases">
        <title>A high-quality apple genome assembly.</title>
        <authorList>
            <person name="Hu J."/>
        </authorList>
    </citation>
    <scope>NUCLEOTIDE SEQUENCE [LARGE SCALE GENOMIC DNA]</scope>
    <source>
        <strain evidence="14">cv. HFTH1</strain>
        <tissue evidence="13">Young leaf</tissue>
    </source>
</reference>
<evidence type="ECO:0000256" key="8">
    <source>
        <dbReference type="ARBA" id="ARBA00023004"/>
    </source>
</evidence>
<dbReference type="Pfam" id="PF00067">
    <property type="entry name" value="p450"/>
    <property type="match status" value="2"/>
</dbReference>
<evidence type="ECO:0000256" key="12">
    <source>
        <dbReference type="SAM" id="Phobius"/>
    </source>
</evidence>
<dbReference type="STRING" id="3750.A0A498JQ06"/>
<dbReference type="SUPFAM" id="SSF48264">
    <property type="entry name" value="Cytochrome P450"/>
    <property type="match status" value="2"/>
</dbReference>
<dbReference type="GO" id="GO:0005506">
    <property type="term" value="F:iron ion binding"/>
    <property type="evidence" value="ECO:0007669"/>
    <property type="project" value="InterPro"/>
</dbReference>
<comment type="subcellular location">
    <subcellularLocation>
        <location evidence="1">Membrane</location>
        <topology evidence="1">Single-pass membrane protein</topology>
    </subcellularLocation>
</comment>
<keyword evidence="11" id="KW-0175">Coiled coil</keyword>
<comment type="caution">
    <text evidence="13">The sequence shown here is derived from an EMBL/GenBank/DDBJ whole genome shotgun (WGS) entry which is preliminary data.</text>
</comment>
<dbReference type="PANTHER" id="PTHR47947:SF1">
    <property type="entry name" value="CYTOCHROME P450 82E3"/>
    <property type="match status" value="1"/>
</dbReference>
<dbReference type="Proteomes" id="UP000290289">
    <property type="component" value="Chromosome 5"/>
</dbReference>
<organism evidence="13 14">
    <name type="scientific">Malus domestica</name>
    <name type="common">Apple</name>
    <name type="synonym">Pyrus malus</name>
    <dbReference type="NCBI Taxonomy" id="3750"/>
    <lineage>
        <taxon>Eukaryota</taxon>
        <taxon>Viridiplantae</taxon>
        <taxon>Streptophyta</taxon>
        <taxon>Embryophyta</taxon>
        <taxon>Tracheophyta</taxon>
        <taxon>Spermatophyta</taxon>
        <taxon>Magnoliopsida</taxon>
        <taxon>eudicotyledons</taxon>
        <taxon>Gunneridae</taxon>
        <taxon>Pentapetalae</taxon>
        <taxon>rosids</taxon>
        <taxon>fabids</taxon>
        <taxon>Rosales</taxon>
        <taxon>Rosaceae</taxon>
        <taxon>Amygdaloideae</taxon>
        <taxon>Maleae</taxon>
        <taxon>Malus</taxon>
    </lineage>
</organism>
<name>A0A498JQ06_MALDO</name>
<comment type="similarity">
    <text evidence="2">Belongs to the cytochrome P450 family.</text>
</comment>
<dbReference type="InterPro" id="IPR036396">
    <property type="entry name" value="Cyt_P450_sf"/>
</dbReference>
<dbReference type="PROSITE" id="PS00086">
    <property type="entry name" value="CYTOCHROME_P450"/>
    <property type="match status" value="2"/>
</dbReference>
<dbReference type="InterPro" id="IPR002401">
    <property type="entry name" value="Cyt_P450_E_grp-I"/>
</dbReference>
<dbReference type="InterPro" id="IPR001128">
    <property type="entry name" value="Cyt_P450"/>
</dbReference>
<proteinExistence type="inferred from homology"/>
<dbReference type="InterPro" id="IPR050651">
    <property type="entry name" value="Plant_Cytochrome_P450_Monoox"/>
</dbReference>
<keyword evidence="3" id="KW-0349">Heme</keyword>
<keyword evidence="6 12" id="KW-1133">Transmembrane helix</keyword>
<feature type="transmembrane region" description="Helical" evidence="12">
    <location>
        <begin position="531"/>
        <end position="549"/>
    </location>
</feature>
<keyword evidence="7" id="KW-0560">Oxidoreductase</keyword>
<dbReference type="FunFam" id="1.10.630.10:FF:000026">
    <property type="entry name" value="Cytochrome P450 82C4"/>
    <property type="match status" value="2"/>
</dbReference>
<evidence type="ECO:0000256" key="10">
    <source>
        <dbReference type="ARBA" id="ARBA00023136"/>
    </source>
</evidence>
<evidence type="ECO:0000256" key="3">
    <source>
        <dbReference type="ARBA" id="ARBA00022617"/>
    </source>
</evidence>
<keyword evidence="10 12" id="KW-0472">Membrane</keyword>
<feature type="coiled-coil region" evidence="11">
    <location>
        <begin position="781"/>
        <end position="808"/>
    </location>
</feature>
<evidence type="ECO:0008006" key="15">
    <source>
        <dbReference type="Google" id="ProtNLM"/>
    </source>
</evidence>
<evidence type="ECO:0000256" key="1">
    <source>
        <dbReference type="ARBA" id="ARBA00004167"/>
    </source>
</evidence>
<dbReference type="Gene3D" id="1.10.630.10">
    <property type="entry name" value="Cytochrome P450"/>
    <property type="match status" value="2"/>
</dbReference>
<keyword evidence="5" id="KW-0479">Metal-binding</keyword>
<dbReference type="GO" id="GO:0020037">
    <property type="term" value="F:heme binding"/>
    <property type="evidence" value="ECO:0007669"/>
    <property type="project" value="InterPro"/>
</dbReference>
<gene>
    <name evidence="13" type="ORF">DVH24_010354</name>
</gene>
<dbReference type="PRINTS" id="PR00463">
    <property type="entry name" value="EP450I"/>
</dbReference>
<dbReference type="PRINTS" id="PR00385">
    <property type="entry name" value="P450"/>
</dbReference>
<feature type="transmembrane region" description="Helical" evidence="12">
    <location>
        <begin position="239"/>
        <end position="258"/>
    </location>
</feature>
<keyword evidence="9" id="KW-0503">Monooxygenase</keyword>
<dbReference type="GO" id="GO:0016020">
    <property type="term" value="C:membrane"/>
    <property type="evidence" value="ECO:0007669"/>
    <property type="project" value="UniProtKB-SubCell"/>
</dbReference>
<dbReference type="PANTHER" id="PTHR47947">
    <property type="entry name" value="CYTOCHROME P450 82C3-RELATED"/>
    <property type="match status" value="1"/>
</dbReference>
<accession>A0A498JQ06</accession>
<dbReference type="CDD" id="cd20654">
    <property type="entry name" value="CYP82"/>
    <property type="match status" value="1"/>
</dbReference>
<evidence type="ECO:0000313" key="14">
    <source>
        <dbReference type="Proteomes" id="UP000290289"/>
    </source>
</evidence>
<evidence type="ECO:0000256" key="2">
    <source>
        <dbReference type="ARBA" id="ARBA00010617"/>
    </source>
</evidence>
<evidence type="ECO:0000256" key="11">
    <source>
        <dbReference type="SAM" id="Coils"/>
    </source>
</evidence>
<dbReference type="EMBL" id="RDQH01000331">
    <property type="protein sequence ID" value="RXH98029.1"/>
    <property type="molecule type" value="Genomic_DNA"/>
</dbReference>
<feature type="transmembrane region" description="Helical" evidence="12">
    <location>
        <begin position="6"/>
        <end position="24"/>
    </location>
</feature>
<protein>
    <recommendedName>
        <fullName evidence="15">Cytochrome P450</fullName>
    </recommendedName>
</protein>
<dbReference type="GO" id="GO:0004497">
    <property type="term" value="F:monooxygenase activity"/>
    <property type="evidence" value="ECO:0007669"/>
    <property type="project" value="UniProtKB-KW"/>
</dbReference>
<dbReference type="AlphaFoldDB" id="A0A498JQ06"/>
<evidence type="ECO:0000256" key="6">
    <source>
        <dbReference type="ARBA" id="ARBA00022989"/>
    </source>
</evidence>
<keyword evidence="8" id="KW-0408">Iron</keyword>
<evidence type="ECO:0000256" key="7">
    <source>
        <dbReference type="ARBA" id="ARBA00023002"/>
    </source>
</evidence>
<keyword evidence="4 12" id="KW-0812">Transmembrane</keyword>